<dbReference type="AlphaFoldDB" id="A0A1Y2GYD8"/>
<evidence type="ECO:0000313" key="3">
    <source>
        <dbReference type="Proteomes" id="UP000193648"/>
    </source>
</evidence>
<evidence type="ECO:0000313" key="2">
    <source>
        <dbReference type="EMBL" id="ORZ27275.1"/>
    </source>
</evidence>
<feature type="signal peptide" evidence="1">
    <location>
        <begin position="1"/>
        <end position="25"/>
    </location>
</feature>
<proteinExistence type="predicted"/>
<evidence type="ECO:0000256" key="1">
    <source>
        <dbReference type="SAM" id="SignalP"/>
    </source>
</evidence>
<name>A0A1Y2GYD8_9FUNG</name>
<dbReference type="GeneID" id="33564769"/>
<dbReference type="RefSeq" id="XP_021885002.1">
    <property type="nucleotide sequence ID" value="XM_022022925.1"/>
</dbReference>
<sequence length="70" mass="8070">MLPLLSLLLQLGLWLGLALLPLLQAQVRLEGVSRKGRTSLDHYQRKGMRSCGDDQKSMEIIVWMEHRLQK</sequence>
<keyword evidence="3" id="KW-1185">Reference proteome</keyword>
<accession>A0A1Y2GYD8</accession>
<protein>
    <submittedName>
        <fullName evidence="2">Uncharacterized protein</fullName>
    </submittedName>
</protein>
<feature type="chain" id="PRO_5012463441" evidence="1">
    <location>
        <begin position="26"/>
        <end position="70"/>
    </location>
</feature>
<organism evidence="2 3">
    <name type="scientific">Lobosporangium transversale</name>
    <dbReference type="NCBI Taxonomy" id="64571"/>
    <lineage>
        <taxon>Eukaryota</taxon>
        <taxon>Fungi</taxon>
        <taxon>Fungi incertae sedis</taxon>
        <taxon>Mucoromycota</taxon>
        <taxon>Mortierellomycotina</taxon>
        <taxon>Mortierellomycetes</taxon>
        <taxon>Mortierellales</taxon>
        <taxon>Mortierellaceae</taxon>
        <taxon>Lobosporangium</taxon>
    </lineage>
</organism>
<reference evidence="2 3" key="1">
    <citation type="submission" date="2016-07" db="EMBL/GenBank/DDBJ databases">
        <title>Pervasive Adenine N6-methylation of Active Genes in Fungi.</title>
        <authorList>
            <consortium name="DOE Joint Genome Institute"/>
            <person name="Mondo S.J."/>
            <person name="Dannebaum R.O."/>
            <person name="Kuo R.C."/>
            <person name="Labutti K."/>
            <person name="Haridas S."/>
            <person name="Kuo A."/>
            <person name="Salamov A."/>
            <person name="Ahrendt S.R."/>
            <person name="Lipzen A."/>
            <person name="Sullivan W."/>
            <person name="Andreopoulos W.B."/>
            <person name="Clum A."/>
            <person name="Lindquist E."/>
            <person name="Daum C."/>
            <person name="Ramamoorthy G.K."/>
            <person name="Gryganskyi A."/>
            <person name="Culley D."/>
            <person name="Magnuson J.K."/>
            <person name="James T.Y."/>
            <person name="O'Malley M.A."/>
            <person name="Stajich J.E."/>
            <person name="Spatafora J.W."/>
            <person name="Visel A."/>
            <person name="Grigoriev I.V."/>
        </authorList>
    </citation>
    <scope>NUCLEOTIDE SEQUENCE [LARGE SCALE GENOMIC DNA]</scope>
    <source>
        <strain evidence="2 3">NRRL 3116</strain>
    </source>
</reference>
<comment type="caution">
    <text evidence="2">The sequence shown here is derived from an EMBL/GenBank/DDBJ whole genome shotgun (WGS) entry which is preliminary data.</text>
</comment>
<keyword evidence="1" id="KW-0732">Signal</keyword>
<dbReference type="Proteomes" id="UP000193648">
    <property type="component" value="Unassembled WGS sequence"/>
</dbReference>
<dbReference type="EMBL" id="MCFF01000004">
    <property type="protein sequence ID" value="ORZ27275.1"/>
    <property type="molecule type" value="Genomic_DNA"/>
</dbReference>
<dbReference type="InParanoid" id="A0A1Y2GYD8"/>
<gene>
    <name evidence="2" type="ORF">BCR41DRAFT_346590</name>
</gene>